<name>A0A9P4NH56_9PEZI</name>
<keyword evidence="2" id="KW-1185">Reference proteome</keyword>
<sequence length="239" mass="27234">MPFKLDDRALWLSLGVFAFIAVRTISYALNETLRLTEIHEEPRKHFCDVCQDTEDAIKADSLSVLAKSSNLEIRQAAIRILCTRFLAIPANLRSLHHDSESSNPRTSHRAFLLYKLLLQHVPDHRELDSLKKGLENDIPFDAHNIHGVHGTPPAPRMREREESFEEQALRRRRREAIVLNEGDRPLSQDDIIQRNGSGSRVGSDRLRNVTETTRRVERLFEEIARTGDGGDVIDTRGSA</sequence>
<reference evidence="1" key="1">
    <citation type="journal article" date="2020" name="Stud. Mycol.">
        <title>101 Dothideomycetes genomes: a test case for predicting lifestyles and emergence of pathogens.</title>
        <authorList>
            <person name="Haridas S."/>
            <person name="Albert R."/>
            <person name="Binder M."/>
            <person name="Bloem J."/>
            <person name="Labutti K."/>
            <person name="Salamov A."/>
            <person name="Andreopoulos B."/>
            <person name="Baker S."/>
            <person name="Barry K."/>
            <person name="Bills G."/>
            <person name="Bluhm B."/>
            <person name="Cannon C."/>
            <person name="Castanera R."/>
            <person name="Culley D."/>
            <person name="Daum C."/>
            <person name="Ezra D."/>
            <person name="Gonzalez J."/>
            <person name="Henrissat B."/>
            <person name="Kuo A."/>
            <person name="Liang C."/>
            <person name="Lipzen A."/>
            <person name="Lutzoni F."/>
            <person name="Magnuson J."/>
            <person name="Mondo S."/>
            <person name="Nolan M."/>
            <person name="Ohm R."/>
            <person name="Pangilinan J."/>
            <person name="Park H.-J."/>
            <person name="Ramirez L."/>
            <person name="Alfaro M."/>
            <person name="Sun H."/>
            <person name="Tritt A."/>
            <person name="Yoshinaga Y."/>
            <person name="Zwiers L.-H."/>
            <person name="Turgeon B."/>
            <person name="Goodwin S."/>
            <person name="Spatafora J."/>
            <person name="Crous P."/>
            <person name="Grigoriev I."/>
        </authorList>
    </citation>
    <scope>NUCLEOTIDE SEQUENCE</scope>
    <source>
        <strain evidence="1">CBS 130266</strain>
    </source>
</reference>
<dbReference type="Proteomes" id="UP000800235">
    <property type="component" value="Unassembled WGS sequence"/>
</dbReference>
<protein>
    <submittedName>
        <fullName evidence="1">Uncharacterized protein</fullName>
    </submittedName>
</protein>
<evidence type="ECO:0000313" key="1">
    <source>
        <dbReference type="EMBL" id="KAF2421028.1"/>
    </source>
</evidence>
<evidence type="ECO:0000313" key="2">
    <source>
        <dbReference type="Proteomes" id="UP000800235"/>
    </source>
</evidence>
<dbReference type="AlphaFoldDB" id="A0A9P4NH56"/>
<proteinExistence type="predicted"/>
<dbReference type="EMBL" id="MU007104">
    <property type="protein sequence ID" value="KAF2421028.1"/>
    <property type="molecule type" value="Genomic_DNA"/>
</dbReference>
<comment type="caution">
    <text evidence="1">The sequence shown here is derived from an EMBL/GenBank/DDBJ whole genome shotgun (WGS) entry which is preliminary data.</text>
</comment>
<accession>A0A9P4NH56</accession>
<gene>
    <name evidence="1" type="ORF">EJ08DRAFT_683194</name>
</gene>
<organism evidence="1 2">
    <name type="scientific">Tothia fuscella</name>
    <dbReference type="NCBI Taxonomy" id="1048955"/>
    <lineage>
        <taxon>Eukaryota</taxon>
        <taxon>Fungi</taxon>
        <taxon>Dikarya</taxon>
        <taxon>Ascomycota</taxon>
        <taxon>Pezizomycotina</taxon>
        <taxon>Dothideomycetes</taxon>
        <taxon>Pleosporomycetidae</taxon>
        <taxon>Venturiales</taxon>
        <taxon>Cylindrosympodiaceae</taxon>
        <taxon>Tothia</taxon>
    </lineage>
</organism>
<dbReference type="OrthoDB" id="5385189at2759"/>